<protein>
    <submittedName>
        <fullName evidence="1">Uncharacterized protein</fullName>
    </submittedName>
</protein>
<dbReference type="PATRIC" id="fig|153151.4.peg.3775"/>
<accession>A0A150MYB1</accession>
<proteinExistence type="predicted"/>
<comment type="caution">
    <text evidence="1">The sequence shown here is derived from an EMBL/GenBank/DDBJ whole genome shotgun (WGS) entry which is preliminary data.</text>
</comment>
<evidence type="ECO:0000313" key="2">
    <source>
        <dbReference type="Proteomes" id="UP000075324"/>
    </source>
</evidence>
<organism evidence="1 2">
    <name type="scientific">Parageobacillus toebii</name>
    <dbReference type="NCBI Taxonomy" id="153151"/>
    <lineage>
        <taxon>Bacteria</taxon>
        <taxon>Bacillati</taxon>
        <taxon>Bacillota</taxon>
        <taxon>Bacilli</taxon>
        <taxon>Bacillales</taxon>
        <taxon>Anoxybacillaceae</taxon>
        <taxon>Parageobacillus</taxon>
    </lineage>
</organism>
<sequence length="46" mass="5225">MGTLYIKRFTKGARMAAETKDIEHDLYEGHVSLSQVSNKIDELISK</sequence>
<evidence type="ECO:0000313" key="1">
    <source>
        <dbReference type="EMBL" id="KYD29439.1"/>
    </source>
</evidence>
<dbReference type="Proteomes" id="UP000075324">
    <property type="component" value="Unassembled WGS sequence"/>
</dbReference>
<name>A0A150MYB1_9BACL</name>
<gene>
    <name evidence="1" type="ORF">B4110_3100</name>
</gene>
<dbReference type="AlphaFoldDB" id="A0A150MYB1"/>
<reference evidence="1 2" key="1">
    <citation type="submission" date="2016-01" db="EMBL/GenBank/DDBJ databases">
        <title>Draft Genome Sequences of Seven Thermophilic Sporeformers Isolated from Foods.</title>
        <authorList>
            <person name="Berendsen E.M."/>
            <person name="Wells-Bennik M.H."/>
            <person name="Krawcyk A.O."/>
            <person name="De Jong A."/>
            <person name="Holsappel S."/>
            <person name="Eijlander R.T."/>
            <person name="Kuipers O.P."/>
        </authorList>
    </citation>
    <scope>NUCLEOTIDE SEQUENCE [LARGE SCALE GENOMIC DNA]</scope>
    <source>
        <strain evidence="1 2">B4110</strain>
    </source>
</reference>
<dbReference type="EMBL" id="LQYW01000063">
    <property type="protein sequence ID" value="KYD29439.1"/>
    <property type="molecule type" value="Genomic_DNA"/>
</dbReference>